<accession>A0A9P8Q1W3</accession>
<dbReference type="Proteomes" id="UP000774326">
    <property type="component" value="Unassembled WGS sequence"/>
</dbReference>
<comment type="caution">
    <text evidence="1">The sequence shown here is derived from an EMBL/GenBank/DDBJ whole genome shotgun (WGS) entry which is preliminary data.</text>
</comment>
<dbReference type="EMBL" id="JAEUBG010004470">
    <property type="protein sequence ID" value="KAH3681324.1"/>
    <property type="molecule type" value="Genomic_DNA"/>
</dbReference>
<organism evidence="1 2">
    <name type="scientific">Wickerhamomyces pijperi</name>
    <name type="common">Yeast</name>
    <name type="synonym">Pichia pijperi</name>
    <dbReference type="NCBI Taxonomy" id="599730"/>
    <lineage>
        <taxon>Eukaryota</taxon>
        <taxon>Fungi</taxon>
        <taxon>Dikarya</taxon>
        <taxon>Ascomycota</taxon>
        <taxon>Saccharomycotina</taxon>
        <taxon>Saccharomycetes</taxon>
        <taxon>Phaffomycetales</taxon>
        <taxon>Wickerhamomycetaceae</taxon>
        <taxon>Wickerhamomyces</taxon>
    </lineage>
</organism>
<reference evidence="1" key="2">
    <citation type="submission" date="2021-01" db="EMBL/GenBank/DDBJ databases">
        <authorList>
            <person name="Schikora-Tamarit M.A."/>
        </authorList>
    </citation>
    <scope>NUCLEOTIDE SEQUENCE</scope>
    <source>
        <strain evidence="1">CBS2887</strain>
    </source>
</reference>
<reference evidence="1" key="1">
    <citation type="journal article" date="2021" name="Open Biol.">
        <title>Shared evolutionary footprints suggest mitochondrial oxidative damage underlies multiple complex I losses in fungi.</title>
        <authorList>
            <person name="Schikora-Tamarit M.A."/>
            <person name="Marcet-Houben M."/>
            <person name="Nosek J."/>
            <person name="Gabaldon T."/>
        </authorList>
    </citation>
    <scope>NUCLEOTIDE SEQUENCE</scope>
    <source>
        <strain evidence="1">CBS2887</strain>
    </source>
</reference>
<keyword evidence="2" id="KW-1185">Reference proteome</keyword>
<gene>
    <name evidence="1" type="ORF">WICPIJ_007726</name>
</gene>
<evidence type="ECO:0000313" key="1">
    <source>
        <dbReference type="EMBL" id="KAH3681324.1"/>
    </source>
</evidence>
<dbReference type="AlphaFoldDB" id="A0A9P8Q1W3"/>
<sequence>MEAWAKRAADGSEINFGWDGNDDTGDLLTQVVDSGVLQVFQVSNGGFVDGDLLRFTFRGLDLKTNVTRF</sequence>
<evidence type="ECO:0000313" key="2">
    <source>
        <dbReference type="Proteomes" id="UP000774326"/>
    </source>
</evidence>
<name>A0A9P8Q1W3_WICPI</name>
<protein>
    <submittedName>
        <fullName evidence="1">Uncharacterized protein</fullName>
    </submittedName>
</protein>
<proteinExistence type="predicted"/>